<reference evidence="1" key="1">
    <citation type="journal article" date="2020" name="Stud. Mycol.">
        <title>101 Dothideomycetes genomes: a test case for predicting lifestyles and emergence of pathogens.</title>
        <authorList>
            <person name="Haridas S."/>
            <person name="Albert R."/>
            <person name="Binder M."/>
            <person name="Bloem J."/>
            <person name="Labutti K."/>
            <person name="Salamov A."/>
            <person name="Andreopoulos B."/>
            <person name="Baker S."/>
            <person name="Barry K."/>
            <person name="Bills G."/>
            <person name="Bluhm B."/>
            <person name="Cannon C."/>
            <person name="Castanera R."/>
            <person name="Culley D."/>
            <person name="Daum C."/>
            <person name="Ezra D."/>
            <person name="Gonzalez J."/>
            <person name="Henrissat B."/>
            <person name="Kuo A."/>
            <person name="Liang C."/>
            <person name="Lipzen A."/>
            <person name="Lutzoni F."/>
            <person name="Magnuson J."/>
            <person name="Mondo S."/>
            <person name="Nolan M."/>
            <person name="Ohm R."/>
            <person name="Pangilinan J."/>
            <person name="Park H.-J."/>
            <person name="Ramirez L."/>
            <person name="Alfaro M."/>
            <person name="Sun H."/>
            <person name="Tritt A."/>
            <person name="Yoshinaga Y."/>
            <person name="Zwiers L.-H."/>
            <person name="Turgeon B."/>
            <person name="Goodwin S."/>
            <person name="Spatafora J."/>
            <person name="Crous P."/>
            <person name="Grigoriev I."/>
        </authorList>
    </citation>
    <scope>NUCLEOTIDE SEQUENCE</scope>
    <source>
        <strain evidence="1">CBS 133067</strain>
    </source>
</reference>
<evidence type="ECO:0000313" key="2">
    <source>
        <dbReference type="Proteomes" id="UP000799772"/>
    </source>
</evidence>
<dbReference type="AlphaFoldDB" id="A0A9P4IH64"/>
<dbReference type="GO" id="GO:0005737">
    <property type="term" value="C:cytoplasm"/>
    <property type="evidence" value="ECO:0007669"/>
    <property type="project" value="TreeGrafter"/>
</dbReference>
<dbReference type="Gene3D" id="3.40.50.1240">
    <property type="entry name" value="Phosphoglycerate mutase-like"/>
    <property type="match status" value="1"/>
</dbReference>
<feature type="non-terminal residue" evidence="1">
    <location>
        <position position="1"/>
    </location>
</feature>
<accession>A0A9P4IH64</accession>
<dbReference type="CDD" id="cd07067">
    <property type="entry name" value="HP_PGM_like"/>
    <property type="match status" value="1"/>
</dbReference>
<dbReference type="SMART" id="SM00855">
    <property type="entry name" value="PGAM"/>
    <property type="match status" value="1"/>
</dbReference>
<organism evidence="1 2">
    <name type="scientific">Rhizodiscina lignyota</name>
    <dbReference type="NCBI Taxonomy" id="1504668"/>
    <lineage>
        <taxon>Eukaryota</taxon>
        <taxon>Fungi</taxon>
        <taxon>Dikarya</taxon>
        <taxon>Ascomycota</taxon>
        <taxon>Pezizomycotina</taxon>
        <taxon>Dothideomycetes</taxon>
        <taxon>Pleosporomycetidae</taxon>
        <taxon>Aulographales</taxon>
        <taxon>Rhizodiscinaceae</taxon>
        <taxon>Rhizodiscina</taxon>
    </lineage>
</organism>
<proteinExistence type="predicted"/>
<dbReference type="SUPFAM" id="SSF53254">
    <property type="entry name" value="Phosphoglycerate mutase-like"/>
    <property type="match status" value="1"/>
</dbReference>
<dbReference type="Proteomes" id="UP000799772">
    <property type="component" value="Unassembled WGS sequence"/>
</dbReference>
<dbReference type="Pfam" id="PF00300">
    <property type="entry name" value="His_Phos_1"/>
    <property type="match status" value="1"/>
</dbReference>
<sequence>DLGLVQRDYKTDRPSEAKDSESQWARLVRYVQHLNNASPKNVQYKVLILGRHGQGWHNVAEEKYGTAEWDASWSMLEGDGKIKWADALLTEEGEKQALAANKYWGGALERGQPAPDSYYSSPLSRCLQTANFTFTGLTLPQDKPFKPVVKELLRETNGVHTCDRRSSLTQLRKSFPSSFMSTFTFEPGFSDKDPLWSGDERETDEETETRVRTLLNDIFTHDKGVWVSMTTHSGACRAILAVVQHREFPLKTGSVMAVLVRAEEVVVE</sequence>
<protein>
    <submittedName>
        <fullName evidence="1">GPI anchored protein</fullName>
    </submittedName>
</protein>
<name>A0A9P4IH64_9PEZI</name>
<dbReference type="InterPro" id="IPR050275">
    <property type="entry name" value="PGM_Phosphatase"/>
</dbReference>
<dbReference type="OrthoDB" id="496981at2759"/>
<dbReference type="InterPro" id="IPR013078">
    <property type="entry name" value="His_Pase_superF_clade-1"/>
</dbReference>
<comment type="caution">
    <text evidence="1">The sequence shown here is derived from an EMBL/GenBank/DDBJ whole genome shotgun (WGS) entry which is preliminary data.</text>
</comment>
<dbReference type="InterPro" id="IPR029033">
    <property type="entry name" value="His_PPase_superfam"/>
</dbReference>
<evidence type="ECO:0000313" key="1">
    <source>
        <dbReference type="EMBL" id="KAF2098402.1"/>
    </source>
</evidence>
<dbReference type="PANTHER" id="PTHR48100">
    <property type="entry name" value="BROAD-SPECIFICITY PHOSPHATASE YOR283W-RELATED"/>
    <property type="match status" value="1"/>
</dbReference>
<gene>
    <name evidence="1" type="ORF">NA57DRAFT_40349</name>
</gene>
<dbReference type="PANTHER" id="PTHR48100:SF1">
    <property type="entry name" value="HISTIDINE PHOSPHATASE FAMILY PROTEIN-RELATED"/>
    <property type="match status" value="1"/>
</dbReference>
<keyword evidence="2" id="KW-1185">Reference proteome</keyword>
<dbReference type="GO" id="GO:0016791">
    <property type="term" value="F:phosphatase activity"/>
    <property type="evidence" value="ECO:0007669"/>
    <property type="project" value="TreeGrafter"/>
</dbReference>
<dbReference type="EMBL" id="ML978127">
    <property type="protein sequence ID" value="KAF2098402.1"/>
    <property type="molecule type" value="Genomic_DNA"/>
</dbReference>